<proteinExistence type="predicted"/>
<protein>
    <submittedName>
        <fullName evidence="2">Uncharacterized protein</fullName>
    </submittedName>
</protein>
<feature type="region of interest" description="Disordered" evidence="1">
    <location>
        <begin position="1"/>
        <end position="20"/>
    </location>
</feature>
<organism evidence="2 3">
    <name type="scientific">Patella caerulea</name>
    <name type="common">Rayed Mediterranean limpet</name>
    <dbReference type="NCBI Taxonomy" id="87958"/>
    <lineage>
        <taxon>Eukaryota</taxon>
        <taxon>Metazoa</taxon>
        <taxon>Spiralia</taxon>
        <taxon>Lophotrochozoa</taxon>
        <taxon>Mollusca</taxon>
        <taxon>Gastropoda</taxon>
        <taxon>Patellogastropoda</taxon>
        <taxon>Patelloidea</taxon>
        <taxon>Patellidae</taxon>
        <taxon>Patella</taxon>
    </lineage>
</organism>
<keyword evidence="3" id="KW-1185">Reference proteome</keyword>
<dbReference type="Proteomes" id="UP001347796">
    <property type="component" value="Unassembled WGS sequence"/>
</dbReference>
<dbReference type="AlphaFoldDB" id="A0AAN8J4X2"/>
<feature type="region of interest" description="Disordered" evidence="1">
    <location>
        <begin position="180"/>
        <end position="211"/>
    </location>
</feature>
<sequence length="454" mass="52940">MVRHSAENQRRYRERKKKTDPTYLALENDRVKKYYKPTPLVSPAEAKKRRDRARLSMAKFRLKSKQCISGNSKNRDPDINNHVNKALPGTSQLCQNNDSQRRSKRLRGLEAQIDNSNVSSHEMTTDQDSIPFHVKFPWHQNRQKVRKRTSTAVSRYRRELKKVHDQNYQLQRKVYKLEKRLQRKEKTPSKITPAAEPVASTSTASPNESDVITPIKKSDELLRANRFSPRKVGGIRKTLILHHSMVKHLEDSGKKACKTAINSVPVKRSQSSRFLARSLKMTRKIHNKKGLRTRAIQSILRKKKITAFLMRVDNSTCLPGKKDTITIKKVKYQKHILNDRLKNLHRKFLQENPSQKVSRTQFFNARPKYIIPVSYANRKVCLCQKHQNFALLLRALKAEGFTQEPDVFINTHTRDEVSEKLSAIDRDIISYRVWKQQERQHKQTTIKKNNVDGG</sequence>
<evidence type="ECO:0000313" key="3">
    <source>
        <dbReference type="Proteomes" id="UP001347796"/>
    </source>
</evidence>
<reference evidence="2 3" key="1">
    <citation type="submission" date="2024-01" db="EMBL/GenBank/DDBJ databases">
        <title>The genome of the rayed Mediterranean limpet Patella caerulea (Linnaeus, 1758).</title>
        <authorList>
            <person name="Anh-Thu Weber A."/>
            <person name="Halstead-Nussloch G."/>
        </authorList>
    </citation>
    <scope>NUCLEOTIDE SEQUENCE [LARGE SCALE GENOMIC DNA]</scope>
    <source>
        <strain evidence="2">AATW-2023a</strain>
        <tissue evidence="2">Whole specimen</tissue>
    </source>
</reference>
<gene>
    <name evidence="2" type="ORF">SNE40_020726</name>
</gene>
<comment type="caution">
    <text evidence="2">The sequence shown here is derived from an EMBL/GenBank/DDBJ whole genome shotgun (WGS) entry which is preliminary data.</text>
</comment>
<dbReference type="EMBL" id="JAZGQO010000015">
    <property type="protein sequence ID" value="KAK6169734.1"/>
    <property type="molecule type" value="Genomic_DNA"/>
</dbReference>
<accession>A0AAN8J4X2</accession>
<evidence type="ECO:0000313" key="2">
    <source>
        <dbReference type="EMBL" id="KAK6169734.1"/>
    </source>
</evidence>
<feature type="compositionally biased region" description="Polar residues" evidence="1">
    <location>
        <begin position="199"/>
        <end position="210"/>
    </location>
</feature>
<feature type="compositionally biased region" description="Basic and acidic residues" evidence="1">
    <location>
        <begin position="1"/>
        <end position="11"/>
    </location>
</feature>
<evidence type="ECO:0000256" key="1">
    <source>
        <dbReference type="SAM" id="MobiDB-lite"/>
    </source>
</evidence>
<name>A0AAN8J4X2_PATCE</name>